<reference evidence="1 2" key="1">
    <citation type="submission" date="2022-12" db="EMBL/GenBank/DDBJ databases">
        <title>Sphingomonas abieness sp. nov., an endophytic bacterium isolated from Abies koreana.</title>
        <authorList>
            <person name="Jiang L."/>
            <person name="Lee J."/>
        </authorList>
    </citation>
    <scope>NUCLEOTIDE SEQUENCE [LARGE SCALE GENOMIC DNA]</scope>
    <source>
        <strain evidence="2">PAMB 00755</strain>
    </source>
</reference>
<dbReference type="Proteomes" id="UP001210865">
    <property type="component" value="Chromosome"/>
</dbReference>
<gene>
    <name evidence="1" type="ORF">PBT88_00740</name>
</gene>
<organism evidence="1 2">
    <name type="scientific">Sphingomonas abietis</name>
    <dbReference type="NCBI Taxonomy" id="3012344"/>
    <lineage>
        <taxon>Bacteria</taxon>
        <taxon>Pseudomonadati</taxon>
        <taxon>Pseudomonadota</taxon>
        <taxon>Alphaproteobacteria</taxon>
        <taxon>Sphingomonadales</taxon>
        <taxon>Sphingomonadaceae</taxon>
        <taxon>Sphingomonas</taxon>
    </lineage>
</organism>
<protein>
    <submittedName>
        <fullName evidence="1">Uncharacterized protein</fullName>
    </submittedName>
</protein>
<dbReference type="EMBL" id="CP115174">
    <property type="protein sequence ID" value="WBO22716.1"/>
    <property type="molecule type" value="Genomic_DNA"/>
</dbReference>
<evidence type="ECO:0000313" key="1">
    <source>
        <dbReference type="EMBL" id="WBO22716.1"/>
    </source>
</evidence>
<name>A0ABY7NTD7_9SPHN</name>
<accession>A0ABY7NTD7</accession>
<proteinExistence type="predicted"/>
<sequence length="112" mass="12096">MVDHRLSLAPIYLTIRQYEMATTASGAPYRWMNGSISLQGTNAPARVPITEEAQVQSLPAATWANHKSEAGFSGANGDIQSVLPDHGWPFVNGCDFDTRSKTASKTFARASP</sequence>
<evidence type="ECO:0000313" key="2">
    <source>
        <dbReference type="Proteomes" id="UP001210865"/>
    </source>
</evidence>
<keyword evidence="2" id="KW-1185">Reference proteome</keyword>